<dbReference type="Proteomes" id="UP000774326">
    <property type="component" value="Unassembled WGS sequence"/>
</dbReference>
<organism evidence="1 2">
    <name type="scientific">Wickerhamomyces pijperi</name>
    <name type="common">Yeast</name>
    <name type="synonym">Pichia pijperi</name>
    <dbReference type="NCBI Taxonomy" id="599730"/>
    <lineage>
        <taxon>Eukaryota</taxon>
        <taxon>Fungi</taxon>
        <taxon>Dikarya</taxon>
        <taxon>Ascomycota</taxon>
        <taxon>Saccharomycotina</taxon>
        <taxon>Saccharomycetes</taxon>
        <taxon>Phaffomycetales</taxon>
        <taxon>Wickerhamomycetaceae</taxon>
        <taxon>Wickerhamomyces</taxon>
    </lineage>
</organism>
<accession>A0A9P8PW41</accession>
<reference evidence="1" key="1">
    <citation type="journal article" date="2021" name="Open Biol.">
        <title>Shared evolutionary footprints suggest mitochondrial oxidative damage underlies multiple complex I losses in fungi.</title>
        <authorList>
            <person name="Schikora-Tamarit M.A."/>
            <person name="Marcet-Houben M."/>
            <person name="Nosek J."/>
            <person name="Gabaldon T."/>
        </authorList>
    </citation>
    <scope>NUCLEOTIDE SEQUENCE</scope>
    <source>
        <strain evidence="1">CBS2887</strain>
    </source>
</reference>
<dbReference type="EMBL" id="JAEUBG010004995">
    <property type="protein sequence ID" value="KAH3679237.1"/>
    <property type="molecule type" value="Genomic_DNA"/>
</dbReference>
<evidence type="ECO:0000313" key="2">
    <source>
        <dbReference type="Proteomes" id="UP000774326"/>
    </source>
</evidence>
<reference evidence="1" key="2">
    <citation type="submission" date="2021-01" db="EMBL/GenBank/DDBJ databases">
        <authorList>
            <person name="Schikora-Tamarit M.A."/>
        </authorList>
    </citation>
    <scope>NUCLEOTIDE SEQUENCE</scope>
    <source>
        <strain evidence="1">CBS2887</strain>
    </source>
</reference>
<proteinExistence type="predicted"/>
<name>A0A9P8PW41_WICPI</name>
<comment type="caution">
    <text evidence="1">The sequence shown here is derived from an EMBL/GenBank/DDBJ whole genome shotgun (WGS) entry which is preliminary data.</text>
</comment>
<dbReference type="AlphaFoldDB" id="A0A9P8PW41"/>
<sequence length="96" mass="10913">MHSLLRPSSETLVKTFERAEVRAINFVPNDGKISKSIENFSNESIWKATVFSLSETGNKMFLGTTSLILELMTTRPGKEEMTSSWFNKIESRPRAK</sequence>
<keyword evidence="2" id="KW-1185">Reference proteome</keyword>
<protein>
    <submittedName>
        <fullName evidence="1">Uncharacterized protein</fullName>
    </submittedName>
</protein>
<gene>
    <name evidence="1" type="ORF">WICPIJ_008671</name>
</gene>
<evidence type="ECO:0000313" key="1">
    <source>
        <dbReference type="EMBL" id="KAH3679237.1"/>
    </source>
</evidence>